<dbReference type="Proteomes" id="UP000078595">
    <property type="component" value="Chromosome 1"/>
</dbReference>
<reference evidence="5" key="3">
    <citation type="submission" date="2024-02" db="EMBL/GenBank/DDBJ databases">
        <title>Comparative genomics of Cryptococcus and Kwoniella reveals pathogenesis evolution and contrasting modes of karyotype evolution via chromosome fusion or intercentromeric recombination.</title>
        <authorList>
            <person name="Coelho M.A."/>
            <person name="David-Palma M."/>
            <person name="Shea T."/>
            <person name="Bowers K."/>
            <person name="McGinley-Smith S."/>
            <person name="Mohammad A.W."/>
            <person name="Gnirke A."/>
            <person name="Yurkov A.M."/>
            <person name="Nowrousian M."/>
            <person name="Sun S."/>
            <person name="Cuomo C.A."/>
            <person name="Heitman J."/>
        </authorList>
    </citation>
    <scope>NUCLEOTIDE SEQUENCE</scope>
    <source>
        <strain evidence="5">CBS 10117</strain>
    </source>
</reference>
<proteinExistence type="predicted"/>
<dbReference type="OrthoDB" id="446113at2759"/>
<dbReference type="GeneID" id="28963815"/>
<evidence type="ECO:0000256" key="2">
    <source>
        <dbReference type="SAM" id="MobiDB-lite"/>
    </source>
</evidence>
<gene>
    <name evidence="4" type="ORF">I303_00116</name>
    <name evidence="5" type="ORF">I303_100116</name>
</gene>
<feature type="region of interest" description="Disordered" evidence="2">
    <location>
        <begin position="357"/>
        <end position="387"/>
    </location>
</feature>
<reference evidence="4" key="1">
    <citation type="submission" date="2013-07" db="EMBL/GenBank/DDBJ databases">
        <title>The Genome Sequence of Cryptococcus dejecticola CBS10117.</title>
        <authorList>
            <consortium name="The Broad Institute Genome Sequencing Platform"/>
            <person name="Cuomo C."/>
            <person name="Litvintseva A."/>
            <person name="Chen Y."/>
            <person name="Heitman J."/>
            <person name="Sun S."/>
            <person name="Springer D."/>
            <person name="Dromer F."/>
            <person name="Young S.K."/>
            <person name="Zeng Q."/>
            <person name="Gargeya S."/>
            <person name="Fitzgerald M."/>
            <person name="Abouelleil A."/>
            <person name="Alvarado L."/>
            <person name="Berlin A.M."/>
            <person name="Chapman S.B."/>
            <person name="Dewar J."/>
            <person name="Goldberg J."/>
            <person name="Griggs A."/>
            <person name="Gujja S."/>
            <person name="Hansen M."/>
            <person name="Howarth C."/>
            <person name="Imamovic A."/>
            <person name="Larimer J."/>
            <person name="McCowan C."/>
            <person name="Murphy C."/>
            <person name="Pearson M."/>
            <person name="Priest M."/>
            <person name="Roberts A."/>
            <person name="Saif S."/>
            <person name="Shea T."/>
            <person name="Sykes S."/>
            <person name="Wortman J."/>
            <person name="Nusbaum C."/>
            <person name="Birren B."/>
        </authorList>
    </citation>
    <scope>NUCLEOTIDE SEQUENCE [LARGE SCALE GENOMIC DNA]</scope>
    <source>
        <strain evidence="4">CBS 10117</strain>
    </source>
</reference>
<evidence type="ECO:0000313" key="4">
    <source>
        <dbReference type="EMBL" id="OBR88305.1"/>
    </source>
</evidence>
<feature type="region of interest" description="Disordered" evidence="2">
    <location>
        <begin position="426"/>
        <end position="461"/>
    </location>
</feature>
<dbReference type="KEGG" id="kdj:28963815"/>
<dbReference type="AlphaFoldDB" id="A0A1A6AE15"/>
<keyword evidence="1" id="KW-0694">RNA-binding</keyword>
<dbReference type="RefSeq" id="XP_018266147.1">
    <property type="nucleotide sequence ID" value="XM_018403493.1"/>
</dbReference>
<dbReference type="InterPro" id="IPR012677">
    <property type="entry name" value="Nucleotide-bd_a/b_plait_sf"/>
</dbReference>
<evidence type="ECO:0000259" key="3">
    <source>
        <dbReference type="PROSITE" id="PS50102"/>
    </source>
</evidence>
<dbReference type="InterPro" id="IPR000504">
    <property type="entry name" value="RRM_dom"/>
</dbReference>
<evidence type="ECO:0000256" key="1">
    <source>
        <dbReference type="PROSITE-ProRule" id="PRU00176"/>
    </source>
</evidence>
<name>A0A1A6AE15_9TREE</name>
<dbReference type="EMBL" id="KI894027">
    <property type="protein sequence ID" value="OBR88305.1"/>
    <property type="molecule type" value="Genomic_DNA"/>
</dbReference>
<feature type="compositionally biased region" description="Low complexity" evidence="2">
    <location>
        <begin position="426"/>
        <end position="442"/>
    </location>
</feature>
<feature type="compositionally biased region" description="Low complexity" evidence="2">
    <location>
        <begin position="357"/>
        <end position="382"/>
    </location>
</feature>
<keyword evidence="6" id="KW-1185">Reference proteome</keyword>
<protein>
    <recommendedName>
        <fullName evidence="3">RRM domain-containing protein</fullName>
    </recommendedName>
</protein>
<sequence length="461" mass="50592">MVLKNERPISLPFVFTLMSPRTKYGTLPRAAGTHKPGAAPLPPPGYEDIRSSSGTLMFYNARDMGACQLVAKGLKSGFFVPNSSKGFMPPPDPSKSQADNTSLFVGGLQGQVTEDDLIVLGQVYGDLTEVTILPDQKSGFLTYETKMQSDLAMKCMQGFKIRDVCLRINYATHRSPNLRVLSSSTDEWHPRIDFMNLPIGDSTRPSNLAKIRATAPVFIPRAGITSTGTSNSNSNSATYSNSNRHSSIDSSTSNNTNSSTGNNDTYSSGDCFSKIAYRNSAICNRANGRSLVSKDRNQDATAGRDAAKSRDGPKYPMSAGIGINKFSIGKNFGNVNIDIQRNMNQFSDLERINESLPRTQPQRQRQRHPQLQQQSHKSSLSPEAITRWSKPPSLYTTIACPWADPHPVSQVRTSQRKELARVGILPSNSNNTTTEENMNPPEGFRPKCTIRPPPSVVARDQ</sequence>
<dbReference type="SMART" id="SM00360">
    <property type="entry name" value="RRM"/>
    <property type="match status" value="1"/>
</dbReference>
<feature type="compositionally biased region" description="Low complexity" evidence="2">
    <location>
        <begin position="225"/>
        <end position="265"/>
    </location>
</feature>
<dbReference type="STRING" id="1296121.A0A1A6AE15"/>
<dbReference type="Pfam" id="PF00076">
    <property type="entry name" value="RRM_1"/>
    <property type="match status" value="1"/>
</dbReference>
<evidence type="ECO:0000313" key="6">
    <source>
        <dbReference type="Proteomes" id="UP000078595"/>
    </source>
</evidence>
<evidence type="ECO:0000313" key="5">
    <source>
        <dbReference type="EMBL" id="WWC57584.1"/>
    </source>
</evidence>
<reference evidence="5" key="2">
    <citation type="submission" date="2013-07" db="EMBL/GenBank/DDBJ databases">
        <authorList>
            <consortium name="The Broad Institute Genome Sequencing Platform"/>
            <person name="Cuomo C."/>
            <person name="Litvintseva A."/>
            <person name="Chen Y."/>
            <person name="Heitman J."/>
            <person name="Sun S."/>
            <person name="Springer D."/>
            <person name="Dromer F."/>
            <person name="Young S.K."/>
            <person name="Zeng Q."/>
            <person name="Gargeya S."/>
            <person name="Fitzgerald M."/>
            <person name="Abouelleil A."/>
            <person name="Alvarado L."/>
            <person name="Berlin A.M."/>
            <person name="Chapman S.B."/>
            <person name="Dewar J."/>
            <person name="Goldberg J."/>
            <person name="Griggs A."/>
            <person name="Gujja S."/>
            <person name="Hansen M."/>
            <person name="Howarth C."/>
            <person name="Imamovic A."/>
            <person name="Larimer J."/>
            <person name="McCowan C."/>
            <person name="Murphy C."/>
            <person name="Pearson M."/>
            <person name="Priest M."/>
            <person name="Roberts A."/>
            <person name="Saif S."/>
            <person name="Shea T."/>
            <person name="Sykes S."/>
            <person name="Wortman J."/>
            <person name="Nusbaum C."/>
            <person name="Birren B."/>
        </authorList>
    </citation>
    <scope>NUCLEOTIDE SEQUENCE</scope>
    <source>
        <strain evidence="5">CBS 10117</strain>
    </source>
</reference>
<dbReference type="GO" id="GO:0003723">
    <property type="term" value="F:RNA binding"/>
    <property type="evidence" value="ECO:0007669"/>
    <property type="project" value="UniProtKB-UniRule"/>
</dbReference>
<feature type="region of interest" description="Disordered" evidence="2">
    <location>
        <begin position="293"/>
        <end position="318"/>
    </location>
</feature>
<dbReference type="EMBL" id="CP144530">
    <property type="protein sequence ID" value="WWC57584.1"/>
    <property type="molecule type" value="Genomic_DNA"/>
</dbReference>
<feature type="domain" description="RRM" evidence="3">
    <location>
        <begin position="101"/>
        <end position="173"/>
    </location>
</feature>
<dbReference type="SUPFAM" id="SSF54928">
    <property type="entry name" value="RNA-binding domain, RBD"/>
    <property type="match status" value="1"/>
</dbReference>
<dbReference type="VEuPathDB" id="FungiDB:I303_00116"/>
<feature type="region of interest" description="Disordered" evidence="2">
    <location>
        <begin position="223"/>
        <end position="265"/>
    </location>
</feature>
<dbReference type="Gene3D" id="3.30.70.330">
    <property type="match status" value="1"/>
</dbReference>
<organism evidence="4">
    <name type="scientific">Kwoniella dejecticola CBS 10117</name>
    <dbReference type="NCBI Taxonomy" id="1296121"/>
    <lineage>
        <taxon>Eukaryota</taxon>
        <taxon>Fungi</taxon>
        <taxon>Dikarya</taxon>
        <taxon>Basidiomycota</taxon>
        <taxon>Agaricomycotina</taxon>
        <taxon>Tremellomycetes</taxon>
        <taxon>Tremellales</taxon>
        <taxon>Cryptococcaceae</taxon>
        <taxon>Kwoniella</taxon>
    </lineage>
</organism>
<dbReference type="InterPro" id="IPR035979">
    <property type="entry name" value="RBD_domain_sf"/>
</dbReference>
<accession>A0A1A6AE15</accession>
<dbReference type="PROSITE" id="PS50102">
    <property type="entry name" value="RRM"/>
    <property type="match status" value="1"/>
</dbReference>